<sequence length="156" mass="17098">MNTPARDVPLKLDNQLCFALHATSMAFTRAYKPVLAPLGLTYPQYLVMLLLWERDNRTVSEIGEPLHLDSGTLTPLLKRMESAGLITRRRDTEDERVVRITLAEAGEALREKAGAIPAAMGCIIAMDLDALIDLKQKLAVLGDNLRRNGGEAGSVT</sequence>
<dbReference type="Gene3D" id="1.10.10.10">
    <property type="entry name" value="Winged helix-like DNA-binding domain superfamily/Winged helix DNA-binding domain"/>
    <property type="match status" value="1"/>
</dbReference>
<name>A0ABW5DTC4_9PROT</name>
<protein>
    <submittedName>
        <fullName evidence="7">MarR family winged helix-turn-helix transcriptional regulator</fullName>
    </submittedName>
</protein>
<keyword evidence="2" id="KW-0963">Cytoplasm</keyword>
<gene>
    <name evidence="7" type="ORF">ACFSM5_12740</name>
</gene>
<keyword evidence="3" id="KW-0805">Transcription regulation</keyword>
<dbReference type="PANTHER" id="PTHR33164">
    <property type="entry name" value="TRANSCRIPTIONAL REGULATOR, MARR FAMILY"/>
    <property type="match status" value="1"/>
</dbReference>
<dbReference type="CDD" id="cd00090">
    <property type="entry name" value="HTH_ARSR"/>
    <property type="match status" value="1"/>
</dbReference>
<dbReference type="InterPro" id="IPR055166">
    <property type="entry name" value="Transc_reg_Sar_Rot_HTH"/>
</dbReference>
<evidence type="ECO:0000256" key="2">
    <source>
        <dbReference type="ARBA" id="ARBA00022490"/>
    </source>
</evidence>
<dbReference type="SUPFAM" id="SSF46785">
    <property type="entry name" value="Winged helix' DNA-binding domain"/>
    <property type="match status" value="1"/>
</dbReference>
<evidence type="ECO:0000256" key="3">
    <source>
        <dbReference type="ARBA" id="ARBA00023015"/>
    </source>
</evidence>
<keyword evidence="8" id="KW-1185">Reference proteome</keyword>
<organism evidence="7 8">
    <name type="scientific">Lacibacterium aquatile</name>
    <dbReference type="NCBI Taxonomy" id="1168082"/>
    <lineage>
        <taxon>Bacteria</taxon>
        <taxon>Pseudomonadati</taxon>
        <taxon>Pseudomonadota</taxon>
        <taxon>Alphaproteobacteria</taxon>
        <taxon>Rhodospirillales</taxon>
        <taxon>Rhodospirillaceae</taxon>
    </lineage>
</organism>
<evidence type="ECO:0000256" key="4">
    <source>
        <dbReference type="ARBA" id="ARBA00023125"/>
    </source>
</evidence>
<dbReference type="InterPro" id="IPR036390">
    <property type="entry name" value="WH_DNA-bd_sf"/>
</dbReference>
<proteinExistence type="predicted"/>
<comment type="caution">
    <text evidence="7">The sequence shown here is derived from an EMBL/GenBank/DDBJ whole genome shotgun (WGS) entry which is preliminary data.</text>
</comment>
<evidence type="ECO:0000256" key="5">
    <source>
        <dbReference type="ARBA" id="ARBA00023163"/>
    </source>
</evidence>
<dbReference type="SMART" id="SM00347">
    <property type="entry name" value="HTH_MARR"/>
    <property type="match status" value="1"/>
</dbReference>
<dbReference type="RefSeq" id="WP_379876805.1">
    <property type="nucleotide sequence ID" value="NZ_JBHUIP010000012.1"/>
</dbReference>
<reference evidence="8" key="1">
    <citation type="journal article" date="2019" name="Int. J. Syst. Evol. Microbiol.">
        <title>The Global Catalogue of Microorganisms (GCM) 10K type strain sequencing project: providing services to taxonomists for standard genome sequencing and annotation.</title>
        <authorList>
            <consortium name="The Broad Institute Genomics Platform"/>
            <consortium name="The Broad Institute Genome Sequencing Center for Infectious Disease"/>
            <person name="Wu L."/>
            <person name="Ma J."/>
        </authorList>
    </citation>
    <scope>NUCLEOTIDE SEQUENCE [LARGE SCALE GENOMIC DNA]</scope>
    <source>
        <strain evidence="8">CGMCC 1.19062</strain>
    </source>
</reference>
<keyword evidence="5" id="KW-0804">Transcription</keyword>
<accession>A0ABW5DTC4</accession>
<dbReference type="EMBL" id="JBHUIP010000012">
    <property type="protein sequence ID" value="MFD2263760.1"/>
    <property type="molecule type" value="Genomic_DNA"/>
</dbReference>
<dbReference type="InterPro" id="IPR036388">
    <property type="entry name" value="WH-like_DNA-bd_sf"/>
</dbReference>
<evidence type="ECO:0000259" key="6">
    <source>
        <dbReference type="PROSITE" id="PS50995"/>
    </source>
</evidence>
<keyword evidence="4" id="KW-0238">DNA-binding</keyword>
<dbReference type="InterPro" id="IPR000835">
    <property type="entry name" value="HTH_MarR-typ"/>
</dbReference>
<dbReference type="Pfam" id="PF22381">
    <property type="entry name" value="Staph_reg_Sar_Rot"/>
    <property type="match status" value="1"/>
</dbReference>
<comment type="subcellular location">
    <subcellularLocation>
        <location evidence="1">Cytoplasm</location>
    </subcellularLocation>
</comment>
<evidence type="ECO:0000256" key="1">
    <source>
        <dbReference type="ARBA" id="ARBA00004496"/>
    </source>
</evidence>
<dbReference type="PANTHER" id="PTHR33164:SF5">
    <property type="entry name" value="ORGANIC HYDROPEROXIDE RESISTANCE TRANSCRIPTIONAL REGULATOR"/>
    <property type="match status" value="1"/>
</dbReference>
<evidence type="ECO:0000313" key="7">
    <source>
        <dbReference type="EMBL" id="MFD2263760.1"/>
    </source>
</evidence>
<dbReference type="PRINTS" id="PR00598">
    <property type="entry name" value="HTHMARR"/>
</dbReference>
<dbReference type="InterPro" id="IPR011991">
    <property type="entry name" value="ArsR-like_HTH"/>
</dbReference>
<dbReference type="InterPro" id="IPR039422">
    <property type="entry name" value="MarR/SlyA-like"/>
</dbReference>
<dbReference type="PROSITE" id="PS50995">
    <property type="entry name" value="HTH_MARR_2"/>
    <property type="match status" value="1"/>
</dbReference>
<evidence type="ECO:0000313" key="8">
    <source>
        <dbReference type="Proteomes" id="UP001597295"/>
    </source>
</evidence>
<dbReference type="Proteomes" id="UP001597295">
    <property type="component" value="Unassembled WGS sequence"/>
</dbReference>
<feature type="domain" description="HTH marR-type" evidence="6">
    <location>
        <begin position="13"/>
        <end position="140"/>
    </location>
</feature>